<reference evidence="1 2" key="1">
    <citation type="submission" date="2020-02" db="EMBL/GenBank/DDBJ databases">
        <authorList>
            <person name="Khan S.A."/>
            <person name="Jeon C.O."/>
            <person name="Chun B.H."/>
        </authorList>
    </citation>
    <scope>NUCLEOTIDE SEQUENCE [LARGE SCALE GENOMIC DNA]</scope>
    <source>
        <strain evidence="1 2">H239</strain>
    </source>
</reference>
<name>A0A6M1T111_9HYPH</name>
<accession>A0A6M1T111</accession>
<organism evidence="1 2">
    <name type="scientific">Devosia aurantiaca</name>
    <dbReference type="NCBI Taxonomy" id="2714858"/>
    <lineage>
        <taxon>Bacteria</taxon>
        <taxon>Pseudomonadati</taxon>
        <taxon>Pseudomonadota</taxon>
        <taxon>Alphaproteobacteria</taxon>
        <taxon>Hyphomicrobiales</taxon>
        <taxon>Devosiaceae</taxon>
        <taxon>Devosia</taxon>
    </lineage>
</organism>
<dbReference type="EMBL" id="JAALFG010000003">
    <property type="protein sequence ID" value="NGP18571.1"/>
    <property type="molecule type" value="Genomic_DNA"/>
</dbReference>
<dbReference type="NCBIfam" id="NF012209">
    <property type="entry name" value="LEPR-8K"/>
    <property type="match status" value="1"/>
</dbReference>
<evidence type="ECO:0000313" key="1">
    <source>
        <dbReference type="EMBL" id="NGP18571.1"/>
    </source>
</evidence>
<evidence type="ECO:0000313" key="2">
    <source>
        <dbReference type="Proteomes" id="UP000474802"/>
    </source>
</evidence>
<protein>
    <submittedName>
        <fullName evidence="1">LEPR-XLL domain-containing protein</fullName>
    </submittedName>
</protein>
<reference evidence="1 2" key="2">
    <citation type="submission" date="2020-03" db="EMBL/GenBank/DDBJ databases">
        <title>Devosia chinhatensis sp. nov., isolated from a hexachlorocyclohexane (HCH) dump site in India.</title>
        <authorList>
            <person name="Kumar M."/>
            <person name="Lal R."/>
        </authorList>
    </citation>
    <scope>NUCLEOTIDE SEQUENCE [LARGE SCALE GENOMIC DNA]</scope>
    <source>
        <strain evidence="1 2">H239</strain>
    </source>
</reference>
<sequence length="1696" mass="176063">MIFDPLEPRLLLNGDLSGNSTVTLSANLDHDILVRMIEEIEKTGTTSNVIQKVEIIDQAQGGKVLAFGNLSTISGSTITIRGGAGNDVFRIDEDSFGSAAIPSVAIDGGGGSDTIVFDTSDSAEWRLDGANAGRVGTTVRPTLLTFSEVENLRGSDGNIDVFKIASGGSLSGKIDGGYGGKDTFEYLSGVTASSAYVGASGTGSVTLGGHTLNFANLEPFTIGGGVQVVDRSSVISGATNKDVLIAANGNDLSVTINGVAQTITRTESNVWLYLGDAANVTTISSLPSLSGFSLTVDGGEEIVVNSTLNISGKLALSAEDINIGSGVLIQATSIDLRAIDFAYASINAGATNSDGDNLDSTLTVTGLTSATITIAGQLRATSGAVWVSAQAANTVKMHGRVSEKVRFITTNLTNTATINVTGSITGSSVKVSADTDVNVDIKLTEVPIPNLLGLAEITIPTSIFSPTPALGKIVLPQSVINSLLYPNHYQDDDGNWRRDSDDVIVTELPPPAPSFNTFDAAFADIVESGQVTMDEIKQIIELRKNELKTAWGNLFDFDADVEADVNVTNTTTVAVSKDARISGSAGAIDIAADDTTFVRDVLQTEVDSVKPKLATMVVFSAIDSDTTVNRTTGVSVGVPVGEAVTSARPNVLSATGHVSVTAKSSGEVLNDIVSNQIGSATNEANETTTALVRGVQIANGVGTSPVASVVIFALSDTAYSARSLDSENELIGATTAKLEASNIYAGSGGLTISASDKSSVLAESIPFMPPLDPNGADPDPTIKKFVGRVSNFNEILKDTLASIVSSVVHAAGDVVVKASNITTVTAFAEAIPQEEAEGVDPLVSAQKVNAGIFVANIVNGSTKATIKQSEITTTGVNSDVVVKATDDSFIDASIFVNFEGVGVSGAKLKKMLKGGAASAARMEAMNIIGFRIGQGPQIKGNDLALQKATLDALLGTQFFQDPTQVEVKASITDSTIVAAGLVSALALSKGVVNATVSSASTQSADVGILKTGAKVMGAALANNQVNRLASAVIDGGASKKSVRATGALTVQAQDQTLVNSNVKLSGSAVASTDGGFHALERFLEYGLSDTITNAVTGRESDNRGITMNTERTLTDGVREPVKYGTKVGLDYDLVTTRKNPLTISHGQVLLVSQPGSVGKLYEFVGIGSLTVTDWKTGAPDFSDTTKWRAIKGEPGDTYTYLGADLPNLDLRTVDFTDKNLWKPDLDYSILTDKYNVRSVGAAVKGQVFVLNDLRGGATALLTNANVDADSVLIDAKSIGTINATSDVYNEVQGGGAFDEKRVLKKVAPKGVKGLIVKKVLAAGTTKSQTVIISTNLIQGETTAKIVNASVGTSSDKVGAVTVQADNSSTITAKNSAISIDEGAKKMEAMQIANNTIGWERSNLLFNTVETLLGDFVEDTTLAALREQTNFNVDALISGSTVWSSGAVTVDALSAGLITAVLDNKTSGAFQSLAQTKSSSLALAISGNKISNSATAKINLGSTVNAGSVRVNAANSAVISTLTNVGADNKTATTYGTDVVSEIVSAVLDDYKYTTKSGTPGSVSGAEKLQFGDKVRVAYEINLDELITPDTIDVRSGDRIQKNGVLYEYKGTSPITSFGTLKSADFSDTSKWAAVSGKAGQVYQYMGADTDQVNLALADFSDFGLWKLLNTEAIVPAAFAQTARFLPSLVATRTSRR</sequence>
<dbReference type="InterPro" id="IPR053786">
    <property type="entry name" value="LEPRxLL_CS"/>
</dbReference>
<gene>
    <name evidence="1" type="ORF">G5575_13750</name>
</gene>
<comment type="caution">
    <text evidence="1">The sequence shown here is derived from an EMBL/GenBank/DDBJ whole genome shotgun (WGS) entry which is preliminary data.</text>
</comment>
<proteinExistence type="predicted"/>
<dbReference type="Proteomes" id="UP000474802">
    <property type="component" value="Unassembled WGS sequence"/>
</dbReference>
<keyword evidence="2" id="KW-1185">Reference proteome</keyword>